<dbReference type="STRING" id="1121014.N788_02945"/>
<dbReference type="PATRIC" id="fig|1121014.3.peg.1267"/>
<proteinExistence type="predicted"/>
<comment type="caution">
    <text evidence="2">The sequence shown here is derived from an EMBL/GenBank/DDBJ whole genome shotgun (WGS) entry which is preliminary data.</text>
</comment>
<name>A0A087MI78_9GAMM</name>
<keyword evidence="3" id="KW-1185">Reference proteome</keyword>
<organism evidence="2 3">
    <name type="scientific">Arenimonas donghaensis DSM 18148 = HO3-R19</name>
    <dbReference type="NCBI Taxonomy" id="1121014"/>
    <lineage>
        <taxon>Bacteria</taxon>
        <taxon>Pseudomonadati</taxon>
        <taxon>Pseudomonadota</taxon>
        <taxon>Gammaproteobacteria</taxon>
        <taxon>Lysobacterales</taxon>
        <taxon>Lysobacteraceae</taxon>
        <taxon>Arenimonas</taxon>
    </lineage>
</organism>
<keyword evidence="1" id="KW-0472">Membrane</keyword>
<sequence length="152" mass="16534">MTDHELRWQLRQLPRDIEPARDLWPGISARLQAPVVSRRRPWLAVLSLAACLCLAVGLAAMLRPTPAAAPDLSAELVHREAEAMTLEYQAALLELQGAPIPEPLAPALATLDDSAGEIRAALAEQPGSVHLLDQLKRTYSRRLALTQRAALG</sequence>
<accession>A0A087MI78</accession>
<dbReference type="Proteomes" id="UP000029085">
    <property type="component" value="Unassembled WGS sequence"/>
</dbReference>
<evidence type="ECO:0000256" key="1">
    <source>
        <dbReference type="SAM" id="Phobius"/>
    </source>
</evidence>
<evidence type="ECO:0000313" key="2">
    <source>
        <dbReference type="EMBL" id="KFL36581.1"/>
    </source>
</evidence>
<reference evidence="2 3" key="2">
    <citation type="journal article" date="2015" name="Stand. Genomic Sci.">
        <title>High quality draft genomic sequence of Arenimonas donghaensis DSM 18148(T).</title>
        <authorList>
            <person name="Chen F."/>
            <person name="Wang H."/>
            <person name="Cao Y."/>
            <person name="Li X."/>
            <person name="Wang G."/>
        </authorList>
    </citation>
    <scope>NUCLEOTIDE SEQUENCE [LARGE SCALE GENOMIC DNA]</scope>
    <source>
        <strain evidence="2 3">HO3-R19</strain>
    </source>
</reference>
<evidence type="ECO:0000313" key="3">
    <source>
        <dbReference type="Proteomes" id="UP000029085"/>
    </source>
</evidence>
<dbReference type="EMBL" id="AVCJ01000012">
    <property type="protein sequence ID" value="KFL36581.1"/>
    <property type="molecule type" value="Genomic_DNA"/>
</dbReference>
<dbReference type="RefSeq" id="WP_034222656.1">
    <property type="nucleotide sequence ID" value="NZ_AVCJ01000012.1"/>
</dbReference>
<dbReference type="AlphaFoldDB" id="A0A087MI78"/>
<dbReference type="OrthoDB" id="5999392at2"/>
<gene>
    <name evidence="2" type="ORF">N788_02945</name>
</gene>
<keyword evidence="1" id="KW-0812">Transmembrane</keyword>
<protein>
    <submittedName>
        <fullName evidence="2">Uncharacterized protein</fullName>
    </submittedName>
</protein>
<reference evidence="3" key="1">
    <citation type="submission" date="2013-08" db="EMBL/GenBank/DDBJ databases">
        <title>Genome sequencing of Arenimonas donghaensis.</title>
        <authorList>
            <person name="Chen F."/>
            <person name="Wang G."/>
        </authorList>
    </citation>
    <scope>NUCLEOTIDE SEQUENCE [LARGE SCALE GENOMIC DNA]</scope>
    <source>
        <strain evidence="3">HO3-R19</strain>
    </source>
</reference>
<keyword evidence="1" id="KW-1133">Transmembrane helix</keyword>
<feature type="transmembrane region" description="Helical" evidence="1">
    <location>
        <begin position="42"/>
        <end position="62"/>
    </location>
</feature>